<sequence>MYMNYNCLYNSVKFKSFTTKFYRLLEMRKISILFLFVILGKVSAQEDRVITTAVPFLTIAADARASGMGDMGVATSTDAFSQQWNPAKFAFAERKMGIGLSYTPYLESIITDIALLSANFHNKINERSAFALSIRYFTLGEIELRQFAGDQARLAKPNELAFDGSYSLKLSETFSMAVGGRFISSNLKLPDNGSEDSKAASTFSVDVAGYYRSREIAYNSFDGRWRAGFNISNLGGKIKYDDAGQENFLPTNLKAGLGFDFILDQDNVLGLTTEFNKLMVPTPQDYNDDGVIDGTDNDEYQQTTFFEGVFKSFGDAPDGFSEELKEFTWALGAEYTYQNAFMLRTGYFNESDLKGSRKFFTLGAGFRFKSAQVDLSYLFSTSQVRNPLENTLRFSLTFNMGEEFFND</sequence>
<protein>
    <recommendedName>
        <fullName evidence="1">Type IX secretion system protein PorV domain-containing protein</fullName>
    </recommendedName>
</protein>
<organism evidence="2 3">
    <name type="scientific">Arenibacter troitsensis</name>
    <dbReference type="NCBI Taxonomy" id="188872"/>
    <lineage>
        <taxon>Bacteria</taxon>
        <taxon>Pseudomonadati</taxon>
        <taxon>Bacteroidota</taxon>
        <taxon>Flavobacteriia</taxon>
        <taxon>Flavobacteriales</taxon>
        <taxon>Flavobacteriaceae</taxon>
        <taxon>Arenibacter</taxon>
    </lineage>
</organism>
<dbReference type="Pfam" id="PF19572">
    <property type="entry name" value="PorV"/>
    <property type="match status" value="1"/>
</dbReference>
<dbReference type="NCBIfam" id="NF033709">
    <property type="entry name" value="PorV_fam"/>
    <property type="match status" value="1"/>
</dbReference>
<dbReference type="InterPro" id="IPR047799">
    <property type="entry name" value="T9SS_OM_PorV"/>
</dbReference>
<dbReference type="NCBIfam" id="NF033710">
    <property type="entry name" value="T9SS_OM_PorV"/>
    <property type="match status" value="1"/>
</dbReference>
<dbReference type="InterPro" id="IPR045741">
    <property type="entry name" value="PorV"/>
</dbReference>
<evidence type="ECO:0000259" key="1">
    <source>
        <dbReference type="Pfam" id="PF19572"/>
    </source>
</evidence>
<proteinExistence type="predicted"/>
<evidence type="ECO:0000313" key="3">
    <source>
        <dbReference type="Proteomes" id="UP000193420"/>
    </source>
</evidence>
<dbReference type="SUPFAM" id="SSF56935">
    <property type="entry name" value="Porins"/>
    <property type="match status" value="1"/>
</dbReference>
<dbReference type="STRING" id="188872.SAMN03080602_02828"/>
<keyword evidence="3" id="KW-1185">Reference proteome</keyword>
<gene>
    <name evidence="2" type="ORF">SAMN03080602_02828</name>
</gene>
<dbReference type="Proteomes" id="UP000193420">
    <property type="component" value="Unassembled WGS sequence"/>
</dbReference>
<dbReference type="EMBL" id="FXAO01000005">
    <property type="protein sequence ID" value="SMG39142.1"/>
    <property type="molecule type" value="Genomic_DNA"/>
</dbReference>
<dbReference type="AlphaFoldDB" id="A0A1X7KD41"/>
<name>A0A1X7KD41_9FLAO</name>
<reference evidence="3" key="1">
    <citation type="submission" date="2017-04" db="EMBL/GenBank/DDBJ databases">
        <authorList>
            <person name="Varghese N."/>
            <person name="Submissions S."/>
        </authorList>
    </citation>
    <scope>NUCLEOTIDE SEQUENCE [LARGE SCALE GENOMIC DNA]</scope>
    <source>
        <strain evidence="3">DSM 19835</strain>
    </source>
</reference>
<evidence type="ECO:0000313" key="2">
    <source>
        <dbReference type="EMBL" id="SMG39142.1"/>
    </source>
</evidence>
<accession>A0A1X7KD41</accession>
<dbReference type="Gene3D" id="2.40.160.60">
    <property type="entry name" value="Outer membrane protein transport protein (OMPP1/FadL/TodX)"/>
    <property type="match status" value="1"/>
</dbReference>
<feature type="domain" description="Type IX secretion system protein PorV" evidence="1">
    <location>
        <begin position="43"/>
        <end position="285"/>
    </location>
</feature>